<keyword evidence="8" id="KW-0249">Electron transport</keyword>
<accession>A0A6J6U4L1</accession>
<dbReference type="Pfam" id="PF00116">
    <property type="entry name" value="COX2"/>
    <property type="match status" value="1"/>
</dbReference>
<feature type="domain" description="Cytochrome oxidase subunit II copper A binding" evidence="13">
    <location>
        <begin position="146"/>
        <end position="257"/>
    </location>
</feature>
<dbReference type="GO" id="GO:0005507">
    <property type="term" value="F:copper ion binding"/>
    <property type="evidence" value="ECO:0007669"/>
    <property type="project" value="InterPro"/>
</dbReference>
<evidence type="ECO:0000256" key="11">
    <source>
        <dbReference type="ARBA" id="ARBA00023136"/>
    </source>
</evidence>
<dbReference type="Gene3D" id="1.10.287.90">
    <property type="match status" value="1"/>
</dbReference>
<evidence type="ECO:0000256" key="12">
    <source>
        <dbReference type="SAM" id="Phobius"/>
    </source>
</evidence>
<feature type="transmembrane region" description="Helical" evidence="12">
    <location>
        <begin position="66"/>
        <end position="90"/>
    </location>
</feature>
<dbReference type="InterPro" id="IPR045187">
    <property type="entry name" value="CcO_II"/>
</dbReference>
<evidence type="ECO:0000259" key="13">
    <source>
        <dbReference type="PROSITE" id="PS50857"/>
    </source>
</evidence>
<dbReference type="PANTHER" id="PTHR22888">
    <property type="entry name" value="CYTOCHROME C OXIDASE, SUBUNIT II"/>
    <property type="match status" value="1"/>
</dbReference>
<comment type="similarity">
    <text evidence="2">Belongs to the cytochrome c oxidase subunit 2 family.</text>
</comment>
<sequence>MSGHNDVELKPTPGDRLTKFFRRSDVIQSTIFGVIVTIVFVILGGKFYTQWMPEIMSTDMKAIEKLMVVFTWISAPVCGVVLGIALYTFLNRHSGDTPPPDGPATRTNGPIVLLWSVVTSLLALTAVIYGITELNSSSIATAKNAEDAMVVNVVGNQWVWSFEYPELGVQSHELMLPINRAVAFHVTSVDVNHSFWPVQLGVKIDANKLAETFADTTPTKLGEFDVKCAELCGLYHAYMETTGEVMTKADFDNWILEQGGHTA</sequence>
<dbReference type="GO" id="GO:0004129">
    <property type="term" value="F:cytochrome-c oxidase activity"/>
    <property type="evidence" value="ECO:0007669"/>
    <property type="project" value="UniProtKB-EC"/>
</dbReference>
<dbReference type="InterPro" id="IPR002429">
    <property type="entry name" value="CcO_II-like_C"/>
</dbReference>
<evidence type="ECO:0000313" key="14">
    <source>
        <dbReference type="EMBL" id="CAB4753547.1"/>
    </source>
</evidence>
<evidence type="ECO:0000256" key="5">
    <source>
        <dbReference type="ARBA" id="ARBA00022692"/>
    </source>
</evidence>
<keyword evidence="11 12" id="KW-0472">Membrane</keyword>
<evidence type="ECO:0000256" key="9">
    <source>
        <dbReference type="ARBA" id="ARBA00022989"/>
    </source>
</evidence>
<evidence type="ECO:0000256" key="1">
    <source>
        <dbReference type="ARBA" id="ARBA00004141"/>
    </source>
</evidence>
<comment type="subcellular location">
    <subcellularLocation>
        <location evidence="1">Membrane</location>
        <topology evidence="1">Multi-pass membrane protein</topology>
    </subcellularLocation>
</comment>
<dbReference type="InterPro" id="IPR008972">
    <property type="entry name" value="Cupredoxin"/>
</dbReference>
<evidence type="ECO:0000256" key="8">
    <source>
        <dbReference type="ARBA" id="ARBA00022982"/>
    </source>
</evidence>
<dbReference type="InterPro" id="IPR036257">
    <property type="entry name" value="Cyt_c_oxidase_su2_TM_sf"/>
</dbReference>
<keyword evidence="7" id="KW-1278">Translocase</keyword>
<dbReference type="GO" id="GO:0016020">
    <property type="term" value="C:membrane"/>
    <property type="evidence" value="ECO:0007669"/>
    <property type="project" value="UniProtKB-SubCell"/>
</dbReference>
<evidence type="ECO:0000256" key="6">
    <source>
        <dbReference type="ARBA" id="ARBA00022723"/>
    </source>
</evidence>
<gene>
    <name evidence="14" type="ORF">UFOPK2844_00580</name>
</gene>
<keyword evidence="5 12" id="KW-0812">Transmembrane</keyword>
<keyword evidence="4" id="KW-0813">Transport</keyword>
<evidence type="ECO:0000256" key="10">
    <source>
        <dbReference type="ARBA" id="ARBA00023008"/>
    </source>
</evidence>
<evidence type="ECO:0000256" key="4">
    <source>
        <dbReference type="ARBA" id="ARBA00022448"/>
    </source>
</evidence>
<feature type="transmembrane region" description="Helical" evidence="12">
    <location>
        <begin position="110"/>
        <end position="131"/>
    </location>
</feature>
<dbReference type="EC" id="7.1.1.9" evidence="3"/>
<feature type="transmembrane region" description="Helical" evidence="12">
    <location>
        <begin position="26"/>
        <end position="45"/>
    </location>
</feature>
<keyword evidence="9 12" id="KW-1133">Transmembrane helix</keyword>
<name>A0A6J6U4L1_9ZZZZ</name>
<dbReference type="PROSITE" id="PS50857">
    <property type="entry name" value="COX2_CUA"/>
    <property type="match status" value="1"/>
</dbReference>
<evidence type="ECO:0000256" key="3">
    <source>
        <dbReference type="ARBA" id="ARBA00012949"/>
    </source>
</evidence>
<protein>
    <recommendedName>
        <fullName evidence="3">cytochrome-c oxidase</fullName>
        <ecNumber evidence="3">7.1.1.9</ecNumber>
    </recommendedName>
</protein>
<dbReference type="Gene3D" id="2.60.40.420">
    <property type="entry name" value="Cupredoxins - blue copper proteins"/>
    <property type="match status" value="1"/>
</dbReference>
<keyword evidence="6" id="KW-0479">Metal-binding</keyword>
<organism evidence="14">
    <name type="scientific">freshwater metagenome</name>
    <dbReference type="NCBI Taxonomy" id="449393"/>
    <lineage>
        <taxon>unclassified sequences</taxon>
        <taxon>metagenomes</taxon>
        <taxon>ecological metagenomes</taxon>
    </lineage>
</organism>
<proteinExistence type="inferred from homology"/>
<reference evidence="14" key="1">
    <citation type="submission" date="2020-05" db="EMBL/GenBank/DDBJ databases">
        <authorList>
            <person name="Chiriac C."/>
            <person name="Salcher M."/>
            <person name="Ghai R."/>
            <person name="Kavagutti S V."/>
        </authorList>
    </citation>
    <scope>NUCLEOTIDE SEQUENCE</scope>
</reference>
<dbReference type="GO" id="GO:0042773">
    <property type="term" value="P:ATP synthesis coupled electron transport"/>
    <property type="evidence" value="ECO:0007669"/>
    <property type="project" value="TreeGrafter"/>
</dbReference>
<dbReference type="InterPro" id="IPR001505">
    <property type="entry name" value="Copper_CuA"/>
</dbReference>
<evidence type="ECO:0000256" key="7">
    <source>
        <dbReference type="ARBA" id="ARBA00022967"/>
    </source>
</evidence>
<evidence type="ECO:0000256" key="2">
    <source>
        <dbReference type="ARBA" id="ARBA00007866"/>
    </source>
</evidence>
<keyword evidence="10" id="KW-0186">Copper</keyword>
<dbReference type="PROSITE" id="PS00078">
    <property type="entry name" value="COX2"/>
    <property type="match status" value="1"/>
</dbReference>
<dbReference type="EMBL" id="CAEZZG010000006">
    <property type="protein sequence ID" value="CAB4753547.1"/>
    <property type="molecule type" value="Genomic_DNA"/>
</dbReference>
<dbReference type="SUPFAM" id="SSF49503">
    <property type="entry name" value="Cupredoxins"/>
    <property type="match status" value="1"/>
</dbReference>
<dbReference type="AlphaFoldDB" id="A0A6J6U4L1"/>
<dbReference type="PANTHER" id="PTHR22888:SF9">
    <property type="entry name" value="CYTOCHROME C OXIDASE SUBUNIT 2"/>
    <property type="match status" value="1"/>
</dbReference>